<protein>
    <submittedName>
        <fullName evidence="1">Uncharacterized protein</fullName>
    </submittedName>
</protein>
<organism evidence="1 2">
    <name type="scientific">Lutzomyia longipalpis</name>
    <name type="common">Sand fly</name>
    <dbReference type="NCBI Taxonomy" id="7200"/>
    <lineage>
        <taxon>Eukaryota</taxon>
        <taxon>Metazoa</taxon>
        <taxon>Ecdysozoa</taxon>
        <taxon>Arthropoda</taxon>
        <taxon>Hexapoda</taxon>
        <taxon>Insecta</taxon>
        <taxon>Pterygota</taxon>
        <taxon>Neoptera</taxon>
        <taxon>Endopterygota</taxon>
        <taxon>Diptera</taxon>
        <taxon>Nematocera</taxon>
        <taxon>Psychodoidea</taxon>
        <taxon>Psychodidae</taxon>
        <taxon>Lutzomyia</taxon>
        <taxon>Lutzomyia</taxon>
    </lineage>
</organism>
<dbReference type="EnsemblMetazoa" id="LLOJ003848-RA">
    <property type="protein sequence ID" value="LLOJ003848-PA"/>
    <property type="gene ID" value="LLOJ003848"/>
</dbReference>
<dbReference type="EMBL" id="AJWK01012259">
    <property type="status" value="NOT_ANNOTATED_CDS"/>
    <property type="molecule type" value="Genomic_DNA"/>
</dbReference>
<evidence type="ECO:0000313" key="1">
    <source>
        <dbReference type="EnsemblMetazoa" id="LLOJ003848-PA"/>
    </source>
</evidence>
<name>A0A1B0CHD6_LUTLO</name>
<evidence type="ECO:0000313" key="2">
    <source>
        <dbReference type="Proteomes" id="UP000092461"/>
    </source>
</evidence>
<proteinExistence type="predicted"/>
<reference evidence="1" key="1">
    <citation type="submission" date="2020-05" db="UniProtKB">
        <authorList>
            <consortium name="EnsemblMetazoa"/>
        </authorList>
    </citation>
    <scope>IDENTIFICATION</scope>
    <source>
        <strain evidence="1">Jacobina</strain>
    </source>
</reference>
<dbReference type="VEuPathDB" id="VectorBase:LLONM1_003797"/>
<dbReference type="EMBL" id="AJWK01012260">
    <property type="status" value="NOT_ANNOTATED_CDS"/>
    <property type="molecule type" value="Genomic_DNA"/>
</dbReference>
<dbReference type="Proteomes" id="UP000092461">
    <property type="component" value="Unassembled WGS sequence"/>
</dbReference>
<accession>A0A1B0CHD6</accession>
<dbReference type="VEuPathDB" id="VectorBase:LLOJ003848"/>
<keyword evidence="2" id="KW-1185">Reference proteome</keyword>
<sequence length="295" mass="34489">MKMFSRTLDKEAMMESRKWFLYQCKRKGLFPNHITSNVNCILNLIIEDSPFRKHAVNLMETVKKKILRLEIRSTHWKLNKLRGEIGRLRGNVSELLGTGEEGVEFFRRQNVRHGNSREKAMRGVKRKFEQLVLDLPLVENHREKPGFIKNLSDVETPLNVDRLLALGPKFVLPTRRVPILHMVADVEDVVQEVGDDERASVLRSKLVNVLQNGITRPKTLTAQERMISSWRNETMQFLRENRENIVVTNADKGNITVIMNKDEYVEKMQELVNDETLLMPFRNDRLAKRMMISRI</sequence>
<dbReference type="AlphaFoldDB" id="A0A1B0CHD6"/>